<gene>
    <name evidence="2" type="ORF">ACFO8M_09685</name>
</gene>
<reference evidence="3" key="1">
    <citation type="journal article" date="2019" name="Int. J. Syst. Evol. Microbiol.">
        <title>The Global Catalogue of Microorganisms (GCM) 10K type strain sequencing project: providing services to taxonomists for standard genome sequencing and annotation.</title>
        <authorList>
            <consortium name="The Broad Institute Genomics Platform"/>
            <consortium name="The Broad Institute Genome Sequencing Center for Infectious Disease"/>
            <person name="Wu L."/>
            <person name="Ma J."/>
        </authorList>
    </citation>
    <scope>NUCLEOTIDE SEQUENCE [LARGE SCALE GENOMIC DNA]</scope>
    <source>
        <strain evidence="3">CGMCC 4.7396</strain>
    </source>
</reference>
<evidence type="ECO:0000256" key="1">
    <source>
        <dbReference type="SAM" id="Phobius"/>
    </source>
</evidence>
<dbReference type="EMBL" id="JBHRWO010000010">
    <property type="protein sequence ID" value="MFC3492756.1"/>
    <property type="molecule type" value="Genomic_DNA"/>
</dbReference>
<name>A0ABV7PVZ3_9ACTN</name>
<keyword evidence="1" id="KW-1133">Transmembrane helix</keyword>
<proteinExistence type="predicted"/>
<feature type="transmembrane region" description="Helical" evidence="1">
    <location>
        <begin position="65"/>
        <end position="85"/>
    </location>
</feature>
<protein>
    <submittedName>
        <fullName evidence="2">Uncharacterized protein</fullName>
    </submittedName>
</protein>
<dbReference type="Proteomes" id="UP001595712">
    <property type="component" value="Unassembled WGS sequence"/>
</dbReference>
<keyword evidence="1" id="KW-0812">Transmembrane</keyword>
<sequence>MTFTAPTPDAGVPQPPTRPNEVFRFVSQPSAMKGAAKHWLTVLLLDAGVTVLALTAIFTTDYSPVALWIVTALGAIGFLIFLLLWTGARTVQGWTGDDLIDLLVVPEGFVTQGGLDISWEEVAKIEAVKFSPNAPKKMTRAEAAGYAAGTAIVDWHGAKTTVNIHVFDAKALIERPATKTQKLAIIDAIGKREGFVATQLGFRSGEEMNPLLQYLRQACAQHGKPFEFRESDTGL</sequence>
<keyword evidence="3" id="KW-1185">Reference proteome</keyword>
<feature type="transmembrane region" description="Helical" evidence="1">
    <location>
        <begin position="39"/>
        <end position="59"/>
    </location>
</feature>
<evidence type="ECO:0000313" key="3">
    <source>
        <dbReference type="Proteomes" id="UP001595712"/>
    </source>
</evidence>
<comment type="caution">
    <text evidence="2">The sequence shown here is derived from an EMBL/GenBank/DDBJ whole genome shotgun (WGS) entry which is preliminary data.</text>
</comment>
<organism evidence="2 3">
    <name type="scientific">Glycomyces rhizosphaerae</name>
    <dbReference type="NCBI Taxonomy" id="2054422"/>
    <lineage>
        <taxon>Bacteria</taxon>
        <taxon>Bacillati</taxon>
        <taxon>Actinomycetota</taxon>
        <taxon>Actinomycetes</taxon>
        <taxon>Glycomycetales</taxon>
        <taxon>Glycomycetaceae</taxon>
        <taxon>Glycomyces</taxon>
    </lineage>
</organism>
<evidence type="ECO:0000313" key="2">
    <source>
        <dbReference type="EMBL" id="MFC3492756.1"/>
    </source>
</evidence>
<accession>A0ABV7PVZ3</accession>
<keyword evidence="1" id="KW-0472">Membrane</keyword>
<dbReference type="RefSeq" id="WP_387973961.1">
    <property type="nucleotide sequence ID" value="NZ_JBHRWO010000010.1"/>
</dbReference>